<keyword evidence="4" id="KW-1185">Reference proteome</keyword>
<accession>A0A967EVK0</accession>
<evidence type="ECO:0000313" key="4">
    <source>
        <dbReference type="Proteomes" id="UP000761264"/>
    </source>
</evidence>
<dbReference type="GO" id="GO:0016787">
    <property type="term" value="F:hydrolase activity"/>
    <property type="evidence" value="ECO:0007669"/>
    <property type="project" value="UniProtKB-KW"/>
</dbReference>
<gene>
    <name evidence="3" type="ORF">HBA54_08410</name>
</gene>
<dbReference type="InterPro" id="IPR050272">
    <property type="entry name" value="Isochorismatase-like_hydrls"/>
</dbReference>
<dbReference type="EMBL" id="JAAQPH010000005">
    <property type="protein sequence ID" value="NIA68612.1"/>
    <property type="molecule type" value="Genomic_DNA"/>
</dbReference>
<comment type="caution">
    <text evidence="3">The sequence shown here is derived from an EMBL/GenBank/DDBJ whole genome shotgun (WGS) entry which is preliminary data.</text>
</comment>
<reference evidence="3" key="1">
    <citation type="submission" date="2020-03" db="EMBL/GenBank/DDBJ databases">
        <title>Genome of Pelagibius litoralis DSM 21314T.</title>
        <authorList>
            <person name="Wang G."/>
        </authorList>
    </citation>
    <scope>NUCLEOTIDE SEQUENCE</scope>
    <source>
        <strain evidence="3">DSM 21314</strain>
    </source>
</reference>
<evidence type="ECO:0000256" key="1">
    <source>
        <dbReference type="ARBA" id="ARBA00022801"/>
    </source>
</evidence>
<sequence>MLASKSVLIPIDVQAAFDDPAWGRRNNPDMEHHALALLNAWRQAGRPVINVKHNSVEPASTLRPGQAGNDFKPGFEPQGGEALIEKTVNAAFIGTSLEKDLRRKGIEQIVLFGLTTDQCVSTTARVGANLGFDVVVVADACAAFDQLAPDGSPVTAEVLHLAHLTTLNTEFGQVVNSAAVIAALG</sequence>
<dbReference type="Proteomes" id="UP000761264">
    <property type="component" value="Unassembled WGS sequence"/>
</dbReference>
<dbReference type="PANTHER" id="PTHR43540">
    <property type="entry name" value="PEROXYUREIDOACRYLATE/UREIDOACRYLATE AMIDOHYDROLASE-RELATED"/>
    <property type="match status" value="1"/>
</dbReference>
<dbReference type="Gene3D" id="3.40.50.850">
    <property type="entry name" value="Isochorismatase-like"/>
    <property type="match status" value="1"/>
</dbReference>
<dbReference type="Pfam" id="PF00857">
    <property type="entry name" value="Isochorismatase"/>
    <property type="match status" value="1"/>
</dbReference>
<evidence type="ECO:0000259" key="2">
    <source>
        <dbReference type="Pfam" id="PF00857"/>
    </source>
</evidence>
<feature type="domain" description="Isochorismatase-like" evidence="2">
    <location>
        <begin position="7"/>
        <end position="147"/>
    </location>
</feature>
<dbReference type="SUPFAM" id="SSF52499">
    <property type="entry name" value="Isochorismatase-like hydrolases"/>
    <property type="match status" value="1"/>
</dbReference>
<organism evidence="3 4">
    <name type="scientific">Pelagibius litoralis</name>
    <dbReference type="NCBI Taxonomy" id="374515"/>
    <lineage>
        <taxon>Bacteria</taxon>
        <taxon>Pseudomonadati</taxon>
        <taxon>Pseudomonadota</taxon>
        <taxon>Alphaproteobacteria</taxon>
        <taxon>Rhodospirillales</taxon>
        <taxon>Rhodovibrionaceae</taxon>
        <taxon>Pelagibius</taxon>
    </lineage>
</organism>
<dbReference type="InterPro" id="IPR036380">
    <property type="entry name" value="Isochorismatase-like_sf"/>
</dbReference>
<protein>
    <submittedName>
        <fullName evidence="3">Isochorismatase family protein</fullName>
    </submittedName>
</protein>
<evidence type="ECO:0000313" key="3">
    <source>
        <dbReference type="EMBL" id="NIA68612.1"/>
    </source>
</evidence>
<keyword evidence="1" id="KW-0378">Hydrolase</keyword>
<dbReference type="PANTHER" id="PTHR43540:SF1">
    <property type="entry name" value="ISOCHORISMATASE HYDROLASE"/>
    <property type="match status" value="1"/>
</dbReference>
<dbReference type="RefSeq" id="WP_167223379.1">
    <property type="nucleotide sequence ID" value="NZ_JAAQPH010000005.1"/>
</dbReference>
<dbReference type="AlphaFoldDB" id="A0A967EVK0"/>
<dbReference type="InterPro" id="IPR000868">
    <property type="entry name" value="Isochorismatase-like_dom"/>
</dbReference>
<name>A0A967EVK0_9PROT</name>
<proteinExistence type="predicted"/>